<accession>A0A7J7KFK9</accession>
<organism evidence="1 2">
    <name type="scientific">Bugula neritina</name>
    <name type="common">Brown bryozoan</name>
    <name type="synonym">Sertularia neritina</name>
    <dbReference type="NCBI Taxonomy" id="10212"/>
    <lineage>
        <taxon>Eukaryota</taxon>
        <taxon>Metazoa</taxon>
        <taxon>Spiralia</taxon>
        <taxon>Lophotrochozoa</taxon>
        <taxon>Bryozoa</taxon>
        <taxon>Gymnolaemata</taxon>
        <taxon>Cheilostomatida</taxon>
        <taxon>Flustrina</taxon>
        <taxon>Buguloidea</taxon>
        <taxon>Bugulidae</taxon>
        <taxon>Bugula</taxon>
    </lineage>
</organism>
<gene>
    <name evidence="1" type="ORF">EB796_004986</name>
</gene>
<name>A0A7J7KFK9_BUGNE</name>
<reference evidence="1" key="1">
    <citation type="submission" date="2020-06" db="EMBL/GenBank/DDBJ databases">
        <title>Draft genome of Bugula neritina, a colonial animal packing powerful symbionts and potential medicines.</title>
        <authorList>
            <person name="Rayko M."/>
        </authorList>
    </citation>
    <scope>NUCLEOTIDE SEQUENCE [LARGE SCALE GENOMIC DNA]</scope>
    <source>
        <strain evidence="1">Kwan_BN1</strain>
    </source>
</reference>
<dbReference type="EMBL" id="VXIV02000685">
    <property type="protein sequence ID" value="KAF6036714.1"/>
    <property type="molecule type" value="Genomic_DNA"/>
</dbReference>
<evidence type="ECO:0000313" key="1">
    <source>
        <dbReference type="EMBL" id="KAF6036714.1"/>
    </source>
</evidence>
<comment type="caution">
    <text evidence="1">The sequence shown here is derived from an EMBL/GenBank/DDBJ whole genome shotgun (WGS) entry which is preliminary data.</text>
</comment>
<dbReference type="OrthoDB" id="413581at2759"/>
<proteinExistence type="predicted"/>
<keyword evidence="2" id="KW-1185">Reference proteome</keyword>
<dbReference type="PANTHER" id="PTHR46104:SF1">
    <property type="entry name" value="GENE 9195-RELATED"/>
    <property type="match status" value="1"/>
</dbReference>
<evidence type="ECO:0000313" key="2">
    <source>
        <dbReference type="Proteomes" id="UP000593567"/>
    </source>
</evidence>
<sequence>MSLDIIAAYCSYAMTSSSGDCSAGYYCKYGVDRHQPEGINETCTPYGNMTGVGGPCWTGHYCPAGRAQTFDLYPCPPGYFCPPLTTRADQYPCPSGTFYNTTGARNESDCLPCTLGSYCELDGLSEPSGLCSPGWYCNGSSTSSTPTLNGGECQPRTFCPEGSHQPTPCTPGMYCQVQGLFSPSGNCTPGYYCSLSADTSTPTDGITGDQCPLGHFCPLGSASPIPCDQGYYLNTTQQV</sequence>
<dbReference type="SMART" id="SM01411">
    <property type="entry name" value="Ephrin_rec_like"/>
    <property type="match status" value="2"/>
</dbReference>
<protein>
    <submittedName>
        <fullName evidence="1">Uncharacterized protein</fullName>
    </submittedName>
</protein>
<dbReference type="PANTHER" id="PTHR46104">
    <property type="entry name" value="GENE 9195-RELATED-RELATED"/>
    <property type="match status" value="1"/>
</dbReference>
<dbReference type="AlphaFoldDB" id="A0A7J7KFK9"/>
<dbReference type="Proteomes" id="UP000593567">
    <property type="component" value="Unassembled WGS sequence"/>
</dbReference>
<dbReference type="Gene3D" id="2.10.50.10">
    <property type="entry name" value="Tumor Necrosis Factor Receptor, subunit A, domain 2"/>
    <property type="match status" value="1"/>
</dbReference>